<dbReference type="Proteomes" id="UP000262802">
    <property type="component" value="Chromosome"/>
</dbReference>
<keyword evidence="3" id="KW-1185">Reference proteome</keyword>
<evidence type="ECO:0000313" key="2">
    <source>
        <dbReference type="EMBL" id="AYA35910.1"/>
    </source>
</evidence>
<dbReference type="KEGG" id="hyh:D3Y59_01890"/>
<organism evidence="2 3">
    <name type="scientific">Hymenobacter oligotrophus</name>
    <dbReference type="NCBI Taxonomy" id="2319843"/>
    <lineage>
        <taxon>Bacteria</taxon>
        <taxon>Pseudomonadati</taxon>
        <taxon>Bacteroidota</taxon>
        <taxon>Cytophagia</taxon>
        <taxon>Cytophagales</taxon>
        <taxon>Hymenobacteraceae</taxon>
        <taxon>Hymenobacter</taxon>
    </lineage>
</organism>
<reference evidence="2 3" key="1">
    <citation type="submission" date="2018-09" db="EMBL/GenBank/DDBJ databases">
        <title>Hymenobacter medium sp. nov., isolated from R2A medium.</title>
        <authorList>
            <person name="Yingchao G."/>
        </authorList>
    </citation>
    <scope>NUCLEOTIDE SEQUENCE [LARGE SCALE GENOMIC DNA]</scope>
    <source>
        <strain evidence="3">sh-6</strain>
    </source>
</reference>
<evidence type="ECO:0000313" key="3">
    <source>
        <dbReference type="Proteomes" id="UP000262802"/>
    </source>
</evidence>
<feature type="compositionally biased region" description="Polar residues" evidence="1">
    <location>
        <begin position="1"/>
        <end position="12"/>
    </location>
</feature>
<gene>
    <name evidence="2" type="ORF">D3Y59_01890</name>
</gene>
<accession>A0A3B7QXU7</accession>
<sequence length="100" mass="10752">MAEQQQPNSQQNLREDKIEQNTPGSQSSSGMSNQINDSLVDAMEREKLQRGEDLDVSADALGGLAGNQPKGSATEQNRFDQQPGSPINRDPEATTGPVVD</sequence>
<proteinExistence type="predicted"/>
<dbReference type="RefSeq" id="WP_119443498.1">
    <property type="nucleotide sequence ID" value="NZ_CP032317.1"/>
</dbReference>
<protein>
    <submittedName>
        <fullName evidence="2">Uncharacterized protein</fullName>
    </submittedName>
</protein>
<dbReference type="EMBL" id="CP032317">
    <property type="protein sequence ID" value="AYA35910.1"/>
    <property type="molecule type" value="Genomic_DNA"/>
</dbReference>
<dbReference type="OrthoDB" id="885919at2"/>
<evidence type="ECO:0000256" key="1">
    <source>
        <dbReference type="SAM" id="MobiDB-lite"/>
    </source>
</evidence>
<feature type="compositionally biased region" description="Polar residues" evidence="1">
    <location>
        <begin position="20"/>
        <end position="37"/>
    </location>
</feature>
<feature type="region of interest" description="Disordered" evidence="1">
    <location>
        <begin position="1"/>
        <end position="100"/>
    </location>
</feature>
<feature type="compositionally biased region" description="Basic and acidic residues" evidence="1">
    <location>
        <begin position="42"/>
        <end position="53"/>
    </location>
</feature>
<feature type="compositionally biased region" description="Polar residues" evidence="1">
    <location>
        <begin position="69"/>
        <end position="85"/>
    </location>
</feature>
<dbReference type="AlphaFoldDB" id="A0A3B7QXU7"/>
<name>A0A3B7QXU7_9BACT</name>